<dbReference type="PROSITE" id="PS50893">
    <property type="entry name" value="ABC_TRANSPORTER_2"/>
    <property type="match status" value="1"/>
</dbReference>
<dbReference type="AlphaFoldDB" id="A0ABD5XSH2"/>
<keyword evidence="3" id="KW-1133">Transmembrane helix</keyword>
<evidence type="ECO:0000256" key="2">
    <source>
        <dbReference type="ARBA" id="ARBA00022840"/>
    </source>
</evidence>
<dbReference type="Pfam" id="PF00005">
    <property type="entry name" value="ABC_tran"/>
    <property type="match status" value="1"/>
</dbReference>
<keyword evidence="6" id="KW-1185">Reference proteome</keyword>
<comment type="caution">
    <text evidence="5">The sequence shown here is derived from an EMBL/GenBank/DDBJ whole genome shotgun (WGS) entry which is preliminary data.</text>
</comment>
<gene>
    <name evidence="5" type="ORF">ACFQRB_19455</name>
</gene>
<dbReference type="PANTHER" id="PTHR43613">
    <property type="entry name" value="ABC TRANSPORTER, ATP-BINDING PROTEIN"/>
    <property type="match status" value="1"/>
</dbReference>
<dbReference type="InterPro" id="IPR003593">
    <property type="entry name" value="AAA+_ATPase"/>
</dbReference>
<evidence type="ECO:0000259" key="4">
    <source>
        <dbReference type="PROSITE" id="PS50893"/>
    </source>
</evidence>
<evidence type="ECO:0000256" key="3">
    <source>
        <dbReference type="SAM" id="Phobius"/>
    </source>
</evidence>
<protein>
    <submittedName>
        <fullName evidence="5">ATP-binding cassette domain-containing protein</fullName>
    </submittedName>
</protein>
<feature type="transmembrane region" description="Helical" evidence="3">
    <location>
        <begin position="122"/>
        <end position="142"/>
    </location>
</feature>
<proteinExistence type="predicted"/>
<dbReference type="SMART" id="SM00382">
    <property type="entry name" value="AAA"/>
    <property type="match status" value="1"/>
</dbReference>
<accession>A0ABD5XSH2</accession>
<evidence type="ECO:0000313" key="6">
    <source>
        <dbReference type="Proteomes" id="UP001596368"/>
    </source>
</evidence>
<keyword evidence="3" id="KW-0472">Membrane</keyword>
<organism evidence="5 6">
    <name type="scientific">Halobaculum litoreum</name>
    <dbReference type="NCBI Taxonomy" id="3031998"/>
    <lineage>
        <taxon>Archaea</taxon>
        <taxon>Methanobacteriati</taxon>
        <taxon>Methanobacteriota</taxon>
        <taxon>Stenosarchaea group</taxon>
        <taxon>Halobacteria</taxon>
        <taxon>Halobacteriales</taxon>
        <taxon>Haloferacaceae</taxon>
        <taxon>Halobaculum</taxon>
    </lineage>
</organism>
<sequence length="444" mass="46506">MLVLALGVALDGTLAIRSVISIPVVLAALVLFCLFAMGAAVLVASVLDDGEYVVGVTNMCTLALFFLTGYNGLLPAMAPGPLSDLVNVLPNSLATRLAVYHLVPVGSGTGTPLVPPALPTGATSALLLVGYAVAGVVLGAVLMRRHIYDGEGASDVSSDLTPAVETTDLAKAFDGDPVFDGVDLTLRRGETTLLMGPNGGGKTVLLSCLAGGLKPSAGSVSVFGDPPADARSRLVFMLQDGLVIDELSGRENAAFYASLHPRATDQWRELVDRLELDALDRRVTDYSGGMRQKLALALTLSVDVPLYLLDEPTAALDPTSVERFHAMLDELADAGRTVVVTSHSPRDIRAADRLVFFGSGGVVADGDPVALREATPPVVVVDDTVRDPPTGVLRNGRLFDTDAGRRGFLAAEVDPEAVADRDDVYAVESATAADVFDYYVHLQP</sequence>
<dbReference type="Gene3D" id="3.40.50.300">
    <property type="entry name" value="P-loop containing nucleotide triphosphate hydrolases"/>
    <property type="match status" value="1"/>
</dbReference>
<dbReference type="InterPro" id="IPR003439">
    <property type="entry name" value="ABC_transporter-like_ATP-bd"/>
</dbReference>
<dbReference type="CDD" id="cd03230">
    <property type="entry name" value="ABC_DR_subfamily_A"/>
    <property type="match status" value="1"/>
</dbReference>
<keyword evidence="3" id="KW-0812">Transmembrane</keyword>
<keyword evidence="1" id="KW-0547">Nucleotide-binding</keyword>
<dbReference type="GO" id="GO:0005524">
    <property type="term" value="F:ATP binding"/>
    <property type="evidence" value="ECO:0007669"/>
    <property type="project" value="UniProtKB-KW"/>
</dbReference>
<evidence type="ECO:0000256" key="1">
    <source>
        <dbReference type="ARBA" id="ARBA00022741"/>
    </source>
</evidence>
<reference evidence="5 6" key="1">
    <citation type="journal article" date="2019" name="Int. J. Syst. Evol. Microbiol.">
        <title>The Global Catalogue of Microorganisms (GCM) 10K type strain sequencing project: providing services to taxonomists for standard genome sequencing and annotation.</title>
        <authorList>
            <consortium name="The Broad Institute Genomics Platform"/>
            <consortium name="The Broad Institute Genome Sequencing Center for Infectious Disease"/>
            <person name="Wu L."/>
            <person name="Ma J."/>
        </authorList>
    </citation>
    <scope>NUCLEOTIDE SEQUENCE [LARGE SCALE GENOMIC DNA]</scope>
    <source>
        <strain evidence="5 6">DT92</strain>
    </source>
</reference>
<dbReference type="PANTHER" id="PTHR43613:SF1">
    <property type="entry name" value="ABC TRANSPORTER, ATP-BINDING PROTEIN"/>
    <property type="match status" value="1"/>
</dbReference>
<name>A0ABD5XSH2_9EURY</name>
<feature type="domain" description="ABC transporter" evidence="4">
    <location>
        <begin position="164"/>
        <end position="384"/>
    </location>
</feature>
<dbReference type="PROSITE" id="PS00211">
    <property type="entry name" value="ABC_TRANSPORTER_1"/>
    <property type="match status" value="1"/>
</dbReference>
<feature type="transmembrane region" description="Helical" evidence="3">
    <location>
        <begin position="25"/>
        <end position="47"/>
    </location>
</feature>
<evidence type="ECO:0000313" key="5">
    <source>
        <dbReference type="EMBL" id="MFC7138052.1"/>
    </source>
</evidence>
<dbReference type="InterPro" id="IPR027417">
    <property type="entry name" value="P-loop_NTPase"/>
</dbReference>
<dbReference type="InterPro" id="IPR017871">
    <property type="entry name" value="ABC_transporter-like_CS"/>
</dbReference>
<feature type="transmembrane region" description="Helical" evidence="3">
    <location>
        <begin position="59"/>
        <end position="78"/>
    </location>
</feature>
<dbReference type="Proteomes" id="UP001596368">
    <property type="component" value="Unassembled WGS sequence"/>
</dbReference>
<dbReference type="EMBL" id="JBHSZG010000008">
    <property type="protein sequence ID" value="MFC7138052.1"/>
    <property type="molecule type" value="Genomic_DNA"/>
</dbReference>
<keyword evidence="2 5" id="KW-0067">ATP-binding</keyword>
<dbReference type="SUPFAM" id="SSF52540">
    <property type="entry name" value="P-loop containing nucleoside triphosphate hydrolases"/>
    <property type="match status" value="1"/>
</dbReference>